<dbReference type="PROSITE" id="PS51387">
    <property type="entry name" value="FAD_PCMH"/>
    <property type="match status" value="1"/>
</dbReference>
<comment type="similarity">
    <text evidence="2">Belongs to the oxygen-dependent FAD-linked oxidoreductase family.</text>
</comment>
<evidence type="ECO:0000256" key="4">
    <source>
        <dbReference type="ARBA" id="ARBA00022827"/>
    </source>
</evidence>
<dbReference type="PANTHER" id="PTHR42973">
    <property type="entry name" value="BINDING OXIDOREDUCTASE, PUTATIVE (AFU_ORTHOLOGUE AFUA_1G17690)-RELATED"/>
    <property type="match status" value="1"/>
</dbReference>
<dbReference type="Gene3D" id="3.40.462.20">
    <property type="match status" value="1"/>
</dbReference>
<dbReference type="AlphaFoldDB" id="A0AAN7W8R5"/>
<dbReference type="Proteomes" id="UP001310594">
    <property type="component" value="Unassembled WGS sequence"/>
</dbReference>
<proteinExistence type="inferred from homology"/>
<keyword evidence="4" id="KW-0274">FAD</keyword>
<evidence type="ECO:0000256" key="1">
    <source>
        <dbReference type="ARBA" id="ARBA00001974"/>
    </source>
</evidence>
<feature type="domain" description="FAD-binding PCMH-type" evidence="6">
    <location>
        <begin position="68"/>
        <end position="239"/>
    </location>
</feature>
<dbReference type="SUPFAM" id="SSF56176">
    <property type="entry name" value="FAD-binding/transporter-associated domain-like"/>
    <property type="match status" value="1"/>
</dbReference>
<organism evidence="7 8">
    <name type="scientific">Elasticomyces elasticus</name>
    <dbReference type="NCBI Taxonomy" id="574655"/>
    <lineage>
        <taxon>Eukaryota</taxon>
        <taxon>Fungi</taxon>
        <taxon>Dikarya</taxon>
        <taxon>Ascomycota</taxon>
        <taxon>Pezizomycotina</taxon>
        <taxon>Dothideomycetes</taxon>
        <taxon>Dothideomycetidae</taxon>
        <taxon>Mycosphaerellales</taxon>
        <taxon>Teratosphaeriaceae</taxon>
        <taxon>Elasticomyces</taxon>
    </lineage>
</organism>
<comment type="caution">
    <text evidence="7">The sequence shown here is derived from an EMBL/GenBank/DDBJ whole genome shotgun (WGS) entry which is preliminary data.</text>
</comment>
<evidence type="ECO:0000256" key="5">
    <source>
        <dbReference type="ARBA" id="ARBA00023002"/>
    </source>
</evidence>
<gene>
    <name evidence="7" type="ORF">LTR97_007975</name>
</gene>
<protein>
    <recommendedName>
        <fullName evidence="6">FAD-binding PCMH-type domain-containing protein</fullName>
    </recommendedName>
</protein>
<dbReference type="Pfam" id="PF08031">
    <property type="entry name" value="BBE"/>
    <property type="match status" value="1"/>
</dbReference>
<name>A0AAN7W8R5_9PEZI</name>
<dbReference type="Gene3D" id="3.30.465.10">
    <property type="match status" value="1"/>
</dbReference>
<dbReference type="InterPro" id="IPR012951">
    <property type="entry name" value="BBE"/>
</dbReference>
<evidence type="ECO:0000313" key="8">
    <source>
        <dbReference type="Proteomes" id="UP001310594"/>
    </source>
</evidence>
<evidence type="ECO:0000259" key="6">
    <source>
        <dbReference type="PROSITE" id="PS51387"/>
    </source>
</evidence>
<dbReference type="InterPro" id="IPR006094">
    <property type="entry name" value="Oxid_FAD_bind_N"/>
</dbReference>
<dbReference type="PANTHER" id="PTHR42973:SF9">
    <property type="entry name" value="FAD-BINDING PCMH-TYPE DOMAIN-CONTAINING PROTEIN-RELATED"/>
    <property type="match status" value="1"/>
</dbReference>
<dbReference type="InterPro" id="IPR016166">
    <property type="entry name" value="FAD-bd_PCMH"/>
</dbReference>
<comment type="cofactor">
    <cofactor evidence="1">
        <name>FAD</name>
        <dbReference type="ChEBI" id="CHEBI:57692"/>
    </cofactor>
</comment>
<evidence type="ECO:0000256" key="2">
    <source>
        <dbReference type="ARBA" id="ARBA00005466"/>
    </source>
</evidence>
<dbReference type="InterPro" id="IPR036318">
    <property type="entry name" value="FAD-bd_PCMH-like_sf"/>
</dbReference>
<accession>A0AAN7W8R5</accession>
<keyword evidence="3" id="KW-0285">Flavoprotein</keyword>
<dbReference type="InterPro" id="IPR016169">
    <property type="entry name" value="FAD-bd_PCMH_sub2"/>
</dbReference>
<dbReference type="EMBL" id="JAVRQU010000012">
    <property type="protein sequence ID" value="KAK5696671.1"/>
    <property type="molecule type" value="Genomic_DNA"/>
</dbReference>
<evidence type="ECO:0000313" key="7">
    <source>
        <dbReference type="EMBL" id="KAK5696671.1"/>
    </source>
</evidence>
<sequence length="506" mass="55271">MAATVTAVVVGAAAWLQSTFNGQLPFFGTPQAANIAAQLGPLLSSSASVFTLGSSDFEEATARWQPWQSPSIDLVVKVATEADIEHTIRVANEHGKPFLAVSGGHGGTKGLSYVQDGLSIWMRGMTSVEVAEDGRSATVGGGILSGELAEAFSKAGKQNVVGACYCTGAVAPMLGGGHGWLQGRYGLMADNLISARLTLANATTITISETSHPDLFWAARGAGQNYGIVSSFEYKIYDKTPENEKWTYEVLTFRHHQLEDVYRVADTMIGGKDRIQPVDLIHFTLWMRNPEVDTMNRVILFYLIYQGSSIPTKYTQPLHDLYPISATPPTTTDLLGVSDAVLVGKESPFCAHSDTLALQRWPLSLASYEPISALRQTFDKLESLPPPYDNSAIILEAYSLHGVQAVPDESTAFADRGGNMLVSPFIMYPFGDRAVDVQGEEYGKELRDILVNASGRPLNAYVNYASGSESQEELYGHEAWRLEKLRRLKREYDPENKFGYYVGIET</sequence>
<reference evidence="7" key="1">
    <citation type="submission" date="2023-08" db="EMBL/GenBank/DDBJ databases">
        <title>Black Yeasts Isolated from many extreme environments.</title>
        <authorList>
            <person name="Coleine C."/>
            <person name="Stajich J.E."/>
            <person name="Selbmann L."/>
        </authorList>
    </citation>
    <scope>NUCLEOTIDE SEQUENCE</scope>
    <source>
        <strain evidence="7">CCFEE 5810</strain>
    </source>
</reference>
<dbReference type="InterPro" id="IPR050416">
    <property type="entry name" value="FAD-linked_Oxidoreductase"/>
</dbReference>
<dbReference type="Pfam" id="PF01565">
    <property type="entry name" value="FAD_binding_4"/>
    <property type="match status" value="1"/>
</dbReference>
<dbReference type="GO" id="GO:0071949">
    <property type="term" value="F:FAD binding"/>
    <property type="evidence" value="ECO:0007669"/>
    <property type="project" value="InterPro"/>
</dbReference>
<keyword evidence="5" id="KW-0560">Oxidoreductase</keyword>
<dbReference type="GO" id="GO:0016491">
    <property type="term" value="F:oxidoreductase activity"/>
    <property type="evidence" value="ECO:0007669"/>
    <property type="project" value="UniProtKB-KW"/>
</dbReference>
<evidence type="ECO:0000256" key="3">
    <source>
        <dbReference type="ARBA" id="ARBA00022630"/>
    </source>
</evidence>